<evidence type="ECO:0000313" key="2">
    <source>
        <dbReference type="Proteomes" id="UP001164539"/>
    </source>
</evidence>
<comment type="caution">
    <text evidence="1">The sequence shown here is derived from an EMBL/GenBank/DDBJ whole genome shotgun (WGS) entry which is preliminary data.</text>
</comment>
<protein>
    <submittedName>
        <fullName evidence="1">Pentatricopeptide repeat-containing protein</fullName>
    </submittedName>
</protein>
<dbReference type="Proteomes" id="UP001164539">
    <property type="component" value="Chromosome 14"/>
</dbReference>
<gene>
    <name evidence="1" type="ORF">OWV82_025423</name>
</gene>
<proteinExistence type="predicted"/>
<keyword evidence="2" id="KW-1185">Reference proteome</keyword>
<name>A0ACC1WTW8_MELAZ</name>
<sequence>MKLGNEQTSPKFRMIVNLSWSPLNSGPFVYFLMPSRSFCLRSTQQSYMHLSQKFYESMKACGDLKLVPVARKIHAQLISTGLNSSIFLQNHLSNMYSFCGLIDDACRVFCDIGSRNVFSYNTMINGLASSGRIGEAKKLFDEMSERDSVSWNTMMSGYFCNGKSEDTIKVFASMIRDSASIPNLYSFSCVMKACGRLGYVKLALQLHGLVMKFDSGIDASIEKSIMDMYIKCRVLDYAERVFLRMPNPSLFCWNSMIYGYSNLCAVEKAVNLFQKMPEHNSVSWNTMISIFTQHGFWSETLRMFVEMWNRGFAPNSMTYATVFRACTRVYDLEWGTHLHARAVRMEPSLHVFVGNGLIDMYAKCGHLEYARRVFNSLIEPDAVSWTSLISGVAQFGLEEEALVLFNQMREIPIALDEFTIATVLGVCSGQKFLSVGEQLHAYTIKTGMESYVPVGNALVTMYMKCDNTHKVNYAFQLMPKKCIISWTLMISAFSQAGDVEKAWNCFSKMPERNIITWNSMISTFNQHGFPEDSLKLFNLMLWKGIKPDWVTFATSINACADLAMLNSGMQIAALTKKLGFGSDVSVANSIITMYARCGQVEEARKTFDSITIKNLISWNSMMAGYAQNGQGRKVIEIFDNMLKMKSEPDHISFVSVLSGCSHSRLVTEGRMVVKKYKYEITLNLRNKQPRPLFYLEKFTSGFLIGLSHISAITREEMLHNRSCPFTNTCFPFFVAFPRPYANSHCIAVSLCLSLSHKFLFSPVRTLKPPRCKLDTLNLFSSSLISARAA</sequence>
<evidence type="ECO:0000313" key="1">
    <source>
        <dbReference type="EMBL" id="KAJ4702327.1"/>
    </source>
</evidence>
<organism evidence="1 2">
    <name type="scientific">Melia azedarach</name>
    <name type="common">Chinaberry tree</name>
    <dbReference type="NCBI Taxonomy" id="155640"/>
    <lineage>
        <taxon>Eukaryota</taxon>
        <taxon>Viridiplantae</taxon>
        <taxon>Streptophyta</taxon>
        <taxon>Embryophyta</taxon>
        <taxon>Tracheophyta</taxon>
        <taxon>Spermatophyta</taxon>
        <taxon>Magnoliopsida</taxon>
        <taxon>eudicotyledons</taxon>
        <taxon>Gunneridae</taxon>
        <taxon>Pentapetalae</taxon>
        <taxon>rosids</taxon>
        <taxon>malvids</taxon>
        <taxon>Sapindales</taxon>
        <taxon>Meliaceae</taxon>
        <taxon>Melia</taxon>
    </lineage>
</organism>
<reference evidence="1 2" key="1">
    <citation type="journal article" date="2023" name="Science">
        <title>Complex scaffold remodeling in plant triterpene biosynthesis.</title>
        <authorList>
            <person name="De La Pena R."/>
            <person name="Hodgson H."/>
            <person name="Liu J.C."/>
            <person name="Stephenson M.J."/>
            <person name="Martin A.C."/>
            <person name="Owen C."/>
            <person name="Harkess A."/>
            <person name="Leebens-Mack J."/>
            <person name="Jimenez L.E."/>
            <person name="Osbourn A."/>
            <person name="Sattely E.S."/>
        </authorList>
    </citation>
    <scope>NUCLEOTIDE SEQUENCE [LARGE SCALE GENOMIC DNA]</scope>
    <source>
        <strain evidence="2">cv. JPN11</strain>
        <tissue evidence="1">Leaf</tissue>
    </source>
</reference>
<dbReference type="EMBL" id="CM051407">
    <property type="protein sequence ID" value="KAJ4702327.1"/>
    <property type="molecule type" value="Genomic_DNA"/>
</dbReference>
<accession>A0ACC1WTW8</accession>